<proteinExistence type="predicted"/>
<organism evidence="2 3">
    <name type="scientific">Lithocarpus litseifolius</name>
    <dbReference type="NCBI Taxonomy" id="425828"/>
    <lineage>
        <taxon>Eukaryota</taxon>
        <taxon>Viridiplantae</taxon>
        <taxon>Streptophyta</taxon>
        <taxon>Embryophyta</taxon>
        <taxon>Tracheophyta</taxon>
        <taxon>Spermatophyta</taxon>
        <taxon>Magnoliopsida</taxon>
        <taxon>eudicotyledons</taxon>
        <taxon>Gunneridae</taxon>
        <taxon>Pentapetalae</taxon>
        <taxon>rosids</taxon>
        <taxon>fabids</taxon>
        <taxon>Fagales</taxon>
        <taxon>Fagaceae</taxon>
        <taxon>Lithocarpus</taxon>
    </lineage>
</organism>
<feature type="region of interest" description="Disordered" evidence="1">
    <location>
        <begin position="61"/>
        <end position="100"/>
    </location>
</feature>
<evidence type="ECO:0000313" key="3">
    <source>
        <dbReference type="Proteomes" id="UP001459277"/>
    </source>
</evidence>
<dbReference type="EMBL" id="JAZDWU010000002">
    <property type="protein sequence ID" value="KAL0009844.1"/>
    <property type="molecule type" value="Genomic_DNA"/>
</dbReference>
<reference evidence="2 3" key="1">
    <citation type="submission" date="2024-01" db="EMBL/GenBank/DDBJ databases">
        <title>A telomere-to-telomere, gap-free genome of sweet tea (Lithocarpus litseifolius).</title>
        <authorList>
            <person name="Zhou J."/>
        </authorList>
    </citation>
    <scope>NUCLEOTIDE SEQUENCE [LARGE SCALE GENOMIC DNA]</scope>
    <source>
        <strain evidence="2">Zhou-2022a</strain>
        <tissue evidence="2">Leaf</tissue>
    </source>
</reference>
<name>A0AAW2DI96_9ROSI</name>
<accession>A0AAW2DI96</accession>
<feature type="compositionally biased region" description="Polar residues" evidence="1">
    <location>
        <begin position="81"/>
        <end position="92"/>
    </location>
</feature>
<dbReference type="Proteomes" id="UP001459277">
    <property type="component" value="Unassembled WGS sequence"/>
</dbReference>
<sequence>MAAADDIYIFMSHFCDVKSPTFNSFGFGNGISIKCRERFSTGVEQVTTAQNDATYPRSPRLETVNNAAHSDSSCRERPSTSDKQVTTAQNGATYPRSPSWETIDAHRAPLSAIVLSSIGMYIATASEQGTIIRVHFVSDATKAVKDTATTQVVHKKTTSEN</sequence>
<keyword evidence="3" id="KW-1185">Reference proteome</keyword>
<evidence type="ECO:0000313" key="2">
    <source>
        <dbReference type="EMBL" id="KAL0009844.1"/>
    </source>
</evidence>
<dbReference type="AlphaFoldDB" id="A0AAW2DI96"/>
<gene>
    <name evidence="2" type="ORF">SO802_004952</name>
</gene>
<evidence type="ECO:0000256" key="1">
    <source>
        <dbReference type="SAM" id="MobiDB-lite"/>
    </source>
</evidence>
<protein>
    <submittedName>
        <fullName evidence="2">Uncharacterized protein</fullName>
    </submittedName>
</protein>
<comment type="caution">
    <text evidence="2">The sequence shown here is derived from an EMBL/GenBank/DDBJ whole genome shotgun (WGS) entry which is preliminary data.</text>
</comment>